<evidence type="ECO:0000313" key="2">
    <source>
        <dbReference type="EMBL" id="MFC6904417.1"/>
    </source>
</evidence>
<gene>
    <name evidence="2" type="ORF">ACFQGH_04315</name>
</gene>
<dbReference type="InterPro" id="IPR038282">
    <property type="entry name" value="DUF2267_sf"/>
</dbReference>
<dbReference type="Gene3D" id="1.10.490.110">
    <property type="entry name" value="Uncharacterized conserved protein DUF2267"/>
    <property type="match status" value="1"/>
</dbReference>
<dbReference type="RefSeq" id="WP_340602922.1">
    <property type="nucleotide sequence ID" value="NZ_JBBMXV010000001.1"/>
</dbReference>
<evidence type="ECO:0000313" key="3">
    <source>
        <dbReference type="Proteomes" id="UP001596312"/>
    </source>
</evidence>
<dbReference type="InterPro" id="IPR018727">
    <property type="entry name" value="DUF2267"/>
</dbReference>
<dbReference type="EMBL" id="JBHSXQ010000001">
    <property type="protein sequence ID" value="MFC6904417.1"/>
    <property type="molecule type" value="Genomic_DNA"/>
</dbReference>
<organism evidence="2 3">
    <name type="scientific">Halalkalicoccus tibetensis</name>
    <dbReference type="NCBI Taxonomy" id="175632"/>
    <lineage>
        <taxon>Archaea</taxon>
        <taxon>Methanobacteriati</taxon>
        <taxon>Methanobacteriota</taxon>
        <taxon>Stenosarchaea group</taxon>
        <taxon>Halobacteria</taxon>
        <taxon>Halobacteriales</taxon>
        <taxon>Halococcaceae</taxon>
        <taxon>Halalkalicoccus</taxon>
    </lineage>
</organism>
<feature type="region of interest" description="Disordered" evidence="1">
    <location>
        <begin position="44"/>
        <end position="66"/>
    </location>
</feature>
<comment type="caution">
    <text evidence="2">The sequence shown here is derived from an EMBL/GenBank/DDBJ whole genome shotgun (WGS) entry which is preliminary data.</text>
</comment>
<keyword evidence="3" id="KW-1185">Reference proteome</keyword>
<reference evidence="2 3" key="1">
    <citation type="journal article" date="2019" name="Int. J. Syst. Evol. Microbiol.">
        <title>The Global Catalogue of Microorganisms (GCM) 10K type strain sequencing project: providing services to taxonomists for standard genome sequencing and annotation.</title>
        <authorList>
            <consortium name="The Broad Institute Genomics Platform"/>
            <consortium name="The Broad Institute Genome Sequencing Center for Infectious Disease"/>
            <person name="Wu L."/>
            <person name="Ma J."/>
        </authorList>
    </citation>
    <scope>NUCLEOTIDE SEQUENCE [LARGE SCALE GENOMIC DNA]</scope>
    <source>
        <strain evidence="2 3">CGMCC 1.3240</strain>
    </source>
</reference>
<dbReference type="Proteomes" id="UP001596312">
    <property type="component" value="Unassembled WGS sequence"/>
</dbReference>
<sequence length="127" mass="13833">MEPSEFYTMVRQQADLESNDEAETAAKAVLETLSERLAPGEAEEIAGELPNELAGTVGTEDASEEFGPEEFIARLEKRAGVDEEFATRATRATTHALEEAVGEAFVDAREQFPAEYDELFASAADTQ</sequence>
<dbReference type="AlphaFoldDB" id="A0ABD5V4N3"/>
<protein>
    <submittedName>
        <fullName evidence="2">DUF2267 domain-containing protein</fullName>
    </submittedName>
</protein>
<name>A0ABD5V4N3_9EURY</name>
<accession>A0ABD5V4N3</accession>
<evidence type="ECO:0000256" key="1">
    <source>
        <dbReference type="SAM" id="MobiDB-lite"/>
    </source>
</evidence>
<proteinExistence type="predicted"/>
<dbReference type="Pfam" id="PF10025">
    <property type="entry name" value="DUF2267"/>
    <property type="match status" value="1"/>
</dbReference>